<feature type="region of interest" description="Disordered" evidence="8">
    <location>
        <begin position="112"/>
        <end position="169"/>
    </location>
</feature>
<dbReference type="GO" id="GO:0005524">
    <property type="term" value="F:ATP binding"/>
    <property type="evidence" value="ECO:0007669"/>
    <property type="project" value="UniProtKB-UniRule"/>
</dbReference>
<sequence>MSAKNASSIQVCIKVRPCEPGLTSLWQVKEGRSIHLADSHAEPYVFDYVFDEGASNQDVFDRMARHIVHACMQGFNGTIFAYGQTSSGKTYTMMGDEQNPGVMVLAAKEISNRSPMRRSGTSAARGVHRDLQREDLRSAKQEESGPQDPRVRQRDCECELRGVHHNQRG</sequence>
<dbReference type="PhylomeDB" id="B4HX34"/>
<evidence type="ECO:0000256" key="7">
    <source>
        <dbReference type="PROSITE-ProRule" id="PRU00283"/>
    </source>
</evidence>
<evidence type="ECO:0000256" key="4">
    <source>
        <dbReference type="ARBA" id="ARBA00023054"/>
    </source>
</evidence>
<evidence type="ECO:0000256" key="6">
    <source>
        <dbReference type="ARBA" id="ARBA00023212"/>
    </source>
</evidence>
<dbReference type="InterPro" id="IPR036961">
    <property type="entry name" value="Kinesin_motor_dom_sf"/>
</dbReference>
<protein>
    <submittedName>
        <fullName evidence="10">GM11098</fullName>
    </submittedName>
</protein>
<keyword evidence="11" id="KW-1185">Reference proteome</keyword>
<keyword evidence="6" id="KW-0206">Cytoskeleton</keyword>
<dbReference type="GO" id="GO:0007018">
    <property type="term" value="P:microtubule-based movement"/>
    <property type="evidence" value="ECO:0007669"/>
    <property type="project" value="InterPro"/>
</dbReference>
<keyword evidence="2 7" id="KW-0547">Nucleotide-binding</keyword>
<dbReference type="PROSITE" id="PS50067">
    <property type="entry name" value="KINESIN_MOTOR_2"/>
    <property type="match status" value="1"/>
</dbReference>
<organism evidence="11">
    <name type="scientific">Drosophila sechellia</name>
    <name type="common">Fruit fly</name>
    <dbReference type="NCBI Taxonomy" id="7238"/>
    <lineage>
        <taxon>Eukaryota</taxon>
        <taxon>Metazoa</taxon>
        <taxon>Ecdysozoa</taxon>
        <taxon>Arthropoda</taxon>
        <taxon>Hexapoda</taxon>
        <taxon>Insecta</taxon>
        <taxon>Pterygota</taxon>
        <taxon>Neoptera</taxon>
        <taxon>Endopterygota</taxon>
        <taxon>Diptera</taxon>
        <taxon>Brachycera</taxon>
        <taxon>Muscomorpha</taxon>
        <taxon>Ephydroidea</taxon>
        <taxon>Drosophilidae</taxon>
        <taxon>Drosophila</taxon>
        <taxon>Sophophora</taxon>
    </lineage>
</organism>
<evidence type="ECO:0000256" key="8">
    <source>
        <dbReference type="SAM" id="MobiDB-lite"/>
    </source>
</evidence>
<keyword evidence="4" id="KW-0175">Coiled coil</keyword>
<comment type="similarity">
    <text evidence="7">Belongs to the TRAFAC class myosin-kinesin ATPase superfamily. Kinesin family.</text>
</comment>
<dbReference type="STRING" id="7238.B4HX34"/>
<dbReference type="Proteomes" id="UP000001292">
    <property type="component" value="Unassembled WGS sequence"/>
</dbReference>
<dbReference type="SMART" id="SM00129">
    <property type="entry name" value="KISc"/>
    <property type="match status" value="1"/>
</dbReference>
<keyword evidence="6" id="KW-0963">Cytoplasm</keyword>
<reference evidence="10 11" key="1">
    <citation type="journal article" date="2007" name="Nature">
        <title>Evolution of genes and genomes on the Drosophila phylogeny.</title>
        <authorList>
            <consortium name="Drosophila 12 Genomes Consortium"/>
            <person name="Clark A.G."/>
            <person name="Eisen M.B."/>
            <person name="Smith D.R."/>
            <person name="Bergman C.M."/>
            <person name="Oliver B."/>
            <person name="Markow T.A."/>
            <person name="Kaufman T.C."/>
            <person name="Kellis M."/>
            <person name="Gelbart W."/>
            <person name="Iyer V.N."/>
            <person name="Pollard D.A."/>
            <person name="Sackton T.B."/>
            <person name="Larracuente A.M."/>
            <person name="Singh N.D."/>
            <person name="Abad J.P."/>
            <person name="Abt D.N."/>
            <person name="Adryan B."/>
            <person name="Aguade M."/>
            <person name="Akashi H."/>
            <person name="Anderson W.W."/>
            <person name="Aquadro C.F."/>
            <person name="Ardell D.H."/>
            <person name="Arguello R."/>
            <person name="Artieri C.G."/>
            <person name="Barbash D.A."/>
            <person name="Barker D."/>
            <person name="Barsanti P."/>
            <person name="Batterham P."/>
            <person name="Batzoglou S."/>
            <person name="Begun D."/>
            <person name="Bhutkar A."/>
            <person name="Blanco E."/>
            <person name="Bosak S.A."/>
            <person name="Bradley R.K."/>
            <person name="Brand A.D."/>
            <person name="Brent M.R."/>
            <person name="Brooks A.N."/>
            <person name="Brown R.H."/>
            <person name="Butlin R.K."/>
            <person name="Caggese C."/>
            <person name="Calvi B.R."/>
            <person name="Bernardo de Carvalho A."/>
            <person name="Caspi A."/>
            <person name="Castrezana S."/>
            <person name="Celniker S.E."/>
            <person name="Chang J.L."/>
            <person name="Chapple C."/>
            <person name="Chatterji S."/>
            <person name="Chinwalla A."/>
            <person name="Civetta A."/>
            <person name="Clifton S.W."/>
            <person name="Comeron J.M."/>
            <person name="Costello J.C."/>
            <person name="Coyne J.A."/>
            <person name="Daub J."/>
            <person name="David R.G."/>
            <person name="Delcher A.L."/>
            <person name="Delehaunty K."/>
            <person name="Do C.B."/>
            <person name="Ebling H."/>
            <person name="Edwards K."/>
            <person name="Eickbush T."/>
            <person name="Evans J.D."/>
            <person name="Filipski A."/>
            <person name="Findeiss S."/>
            <person name="Freyhult E."/>
            <person name="Fulton L."/>
            <person name="Fulton R."/>
            <person name="Garcia A.C."/>
            <person name="Gardiner A."/>
            <person name="Garfield D.A."/>
            <person name="Garvin B.E."/>
            <person name="Gibson G."/>
            <person name="Gilbert D."/>
            <person name="Gnerre S."/>
            <person name="Godfrey J."/>
            <person name="Good R."/>
            <person name="Gotea V."/>
            <person name="Gravely B."/>
            <person name="Greenberg A.J."/>
            <person name="Griffiths-Jones S."/>
            <person name="Gross S."/>
            <person name="Guigo R."/>
            <person name="Gustafson E.A."/>
            <person name="Haerty W."/>
            <person name="Hahn M.W."/>
            <person name="Halligan D.L."/>
            <person name="Halpern A.L."/>
            <person name="Halter G.M."/>
            <person name="Han M.V."/>
            <person name="Heger A."/>
            <person name="Hillier L."/>
            <person name="Hinrichs A.S."/>
            <person name="Holmes I."/>
            <person name="Hoskins R.A."/>
            <person name="Hubisz M.J."/>
            <person name="Hultmark D."/>
            <person name="Huntley M.A."/>
            <person name="Jaffe D.B."/>
            <person name="Jagadeeshan S."/>
            <person name="Jeck W.R."/>
            <person name="Johnson J."/>
            <person name="Jones C.D."/>
            <person name="Jordan W.C."/>
            <person name="Karpen G.H."/>
            <person name="Kataoka E."/>
            <person name="Keightley P.D."/>
            <person name="Kheradpour P."/>
            <person name="Kirkness E.F."/>
            <person name="Koerich L.B."/>
            <person name="Kristiansen K."/>
            <person name="Kudrna D."/>
            <person name="Kulathinal R.J."/>
            <person name="Kumar S."/>
            <person name="Kwok R."/>
            <person name="Lander E."/>
            <person name="Langley C.H."/>
            <person name="Lapoint R."/>
            <person name="Lazzaro B.P."/>
            <person name="Lee S.J."/>
            <person name="Levesque L."/>
            <person name="Li R."/>
            <person name="Lin C.F."/>
            <person name="Lin M.F."/>
            <person name="Lindblad-Toh K."/>
            <person name="Llopart A."/>
            <person name="Long M."/>
            <person name="Low L."/>
            <person name="Lozovsky E."/>
            <person name="Lu J."/>
            <person name="Luo M."/>
            <person name="Machado C.A."/>
            <person name="Makalowski W."/>
            <person name="Marzo M."/>
            <person name="Matsuda M."/>
            <person name="Matzkin L."/>
            <person name="McAllister B."/>
            <person name="McBride C.S."/>
            <person name="McKernan B."/>
            <person name="McKernan K."/>
            <person name="Mendez-Lago M."/>
            <person name="Minx P."/>
            <person name="Mollenhauer M.U."/>
            <person name="Montooth K."/>
            <person name="Mount S.M."/>
            <person name="Mu X."/>
            <person name="Myers E."/>
            <person name="Negre B."/>
            <person name="Newfeld S."/>
            <person name="Nielsen R."/>
            <person name="Noor M.A."/>
            <person name="O'Grady P."/>
            <person name="Pachter L."/>
            <person name="Papaceit M."/>
            <person name="Parisi M.J."/>
            <person name="Parisi M."/>
            <person name="Parts L."/>
            <person name="Pedersen J.S."/>
            <person name="Pesole G."/>
            <person name="Phillippy A.M."/>
            <person name="Ponting C.P."/>
            <person name="Pop M."/>
            <person name="Porcelli D."/>
            <person name="Powell J.R."/>
            <person name="Prohaska S."/>
            <person name="Pruitt K."/>
            <person name="Puig M."/>
            <person name="Quesneville H."/>
            <person name="Ram K.R."/>
            <person name="Rand D."/>
            <person name="Rasmussen M.D."/>
            <person name="Reed L.K."/>
            <person name="Reenan R."/>
            <person name="Reily A."/>
            <person name="Remington K.A."/>
            <person name="Rieger T.T."/>
            <person name="Ritchie M.G."/>
            <person name="Robin C."/>
            <person name="Rogers Y.H."/>
            <person name="Rohde C."/>
            <person name="Rozas J."/>
            <person name="Rubenfield M.J."/>
            <person name="Ruiz A."/>
            <person name="Russo S."/>
            <person name="Salzberg S.L."/>
            <person name="Sanchez-Gracia A."/>
            <person name="Saranga D.J."/>
            <person name="Sato H."/>
            <person name="Schaeffer S.W."/>
            <person name="Schatz M.C."/>
            <person name="Schlenke T."/>
            <person name="Schwartz R."/>
            <person name="Segarra C."/>
            <person name="Singh R.S."/>
            <person name="Sirot L."/>
            <person name="Sirota M."/>
            <person name="Sisneros N.B."/>
            <person name="Smith C.D."/>
            <person name="Smith T.F."/>
            <person name="Spieth J."/>
            <person name="Stage D.E."/>
            <person name="Stark A."/>
            <person name="Stephan W."/>
            <person name="Strausberg R.L."/>
            <person name="Strempel S."/>
            <person name="Sturgill D."/>
            <person name="Sutton G."/>
            <person name="Sutton G.G."/>
            <person name="Tao W."/>
            <person name="Teichmann S."/>
            <person name="Tobari Y.N."/>
            <person name="Tomimura Y."/>
            <person name="Tsolas J.M."/>
            <person name="Valente V.L."/>
            <person name="Venter E."/>
            <person name="Venter J.C."/>
            <person name="Vicario S."/>
            <person name="Vieira F.G."/>
            <person name="Vilella A.J."/>
            <person name="Villasante A."/>
            <person name="Walenz B."/>
            <person name="Wang J."/>
            <person name="Wasserman M."/>
            <person name="Watts T."/>
            <person name="Wilson D."/>
            <person name="Wilson R.K."/>
            <person name="Wing R.A."/>
            <person name="Wolfner M.F."/>
            <person name="Wong A."/>
            <person name="Wong G.K."/>
            <person name="Wu C.I."/>
            <person name="Wu G."/>
            <person name="Yamamoto D."/>
            <person name="Yang H.P."/>
            <person name="Yang S.P."/>
            <person name="Yorke J.A."/>
            <person name="Yoshida K."/>
            <person name="Zdobnov E."/>
            <person name="Zhang P."/>
            <person name="Zhang Y."/>
            <person name="Zimin A.V."/>
            <person name="Baldwin J."/>
            <person name="Abdouelleil A."/>
            <person name="Abdulkadir J."/>
            <person name="Abebe A."/>
            <person name="Abera B."/>
            <person name="Abreu J."/>
            <person name="Acer S.C."/>
            <person name="Aftuck L."/>
            <person name="Alexander A."/>
            <person name="An P."/>
            <person name="Anderson E."/>
            <person name="Anderson S."/>
            <person name="Arachi H."/>
            <person name="Azer M."/>
            <person name="Bachantsang P."/>
            <person name="Barry A."/>
            <person name="Bayul T."/>
            <person name="Berlin A."/>
            <person name="Bessette D."/>
            <person name="Bloom T."/>
            <person name="Blye J."/>
            <person name="Boguslavskiy L."/>
            <person name="Bonnet C."/>
            <person name="Boukhgalter B."/>
            <person name="Bourzgui I."/>
            <person name="Brown A."/>
            <person name="Cahill P."/>
            <person name="Channer S."/>
            <person name="Cheshatsang Y."/>
            <person name="Chuda L."/>
            <person name="Citroen M."/>
            <person name="Collymore A."/>
            <person name="Cooke P."/>
            <person name="Costello M."/>
            <person name="D'Aco K."/>
            <person name="Daza R."/>
            <person name="De Haan G."/>
            <person name="DeGray S."/>
            <person name="DeMaso C."/>
            <person name="Dhargay N."/>
            <person name="Dooley K."/>
            <person name="Dooley E."/>
            <person name="Doricent M."/>
            <person name="Dorje P."/>
            <person name="Dorjee K."/>
            <person name="Dupes A."/>
            <person name="Elong R."/>
            <person name="Falk J."/>
            <person name="Farina A."/>
            <person name="Faro S."/>
            <person name="Ferguson D."/>
            <person name="Fisher S."/>
            <person name="Foley C.D."/>
            <person name="Franke A."/>
            <person name="Friedrich D."/>
            <person name="Gadbois L."/>
            <person name="Gearin G."/>
            <person name="Gearin C.R."/>
            <person name="Giannoukos G."/>
            <person name="Goode T."/>
            <person name="Graham J."/>
            <person name="Grandbois E."/>
            <person name="Grewal S."/>
            <person name="Gyaltsen K."/>
            <person name="Hafez N."/>
            <person name="Hagos B."/>
            <person name="Hall J."/>
            <person name="Henson C."/>
            <person name="Hollinger A."/>
            <person name="Honan T."/>
            <person name="Huard M.D."/>
            <person name="Hughes L."/>
            <person name="Hurhula B."/>
            <person name="Husby M.E."/>
            <person name="Kamat A."/>
            <person name="Kanga B."/>
            <person name="Kashin S."/>
            <person name="Khazanovich D."/>
            <person name="Kisner P."/>
            <person name="Lance K."/>
            <person name="Lara M."/>
            <person name="Lee W."/>
            <person name="Lennon N."/>
            <person name="Letendre F."/>
            <person name="LeVine R."/>
            <person name="Lipovsky A."/>
            <person name="Liu X."/>
            <person name="Liu J."/>
            <person name="Liu S."/>
            <person name="Lokyitsang T."/>
            <person name="Lokyitsang Y."/>
            <person name="Lubonja R."/>
            <person name="Lui A."/>
            <person name="MacDonald P."/>
            <person name="Magnisalis V."/>
            <person name="Maru K."/>
            <person name="Matthews C."/>
            <person name="McCusker W."/>
            <person name="McDonough S."/>
            <person name="Mehta T."/>
            <person name="Meldrim J."/>
            <person name="Meneus L."/>
            <person name="Mihai O."/>
            <person name="Mihalev A."/>
            <person name="Mihova T."/>
            <person name="Mittelman R."/>
            <person name="Mlenga V."/>
            <person name="Montmayeur A."/>
            <person name="Mulrain L."/>
            <person name="Navidi A."/>
            <person name="Naylor J."/>
            <person name="Negash T."/>
            <person name="Nguyen T."/>
            <person name="Nguyen N."/>
            <person name="Nicol R."/>
            <person name="Norbu C."/>
            <person name="Norbu N."/>
            <person name="Novod N."/>
            <person name="O'Neill B."/>
            <person name="Osman S."/>
            <person name="Markiewicz E."/>
            <person name="Oyono O.L."/>
            <person name="Patti C."/>
            <person name="Phunkhang P."/>
            <person name="Pierre F."/>
            <person name="Priest M."/>
            <person name="Raghuraman S."/>
            <person name="Rege F."/>
            <person name="Reyes R."/>
            <person name="Rise C."/>
            <person name="Rogov P."/>
            <person name="Ross K."/>
            <person name="Ryan E."/>
            <person name="Settipalli S."/>
            <person name="Shea T."/>
            <person name="Sherpa N."/>
            <person name="Shi L."/>
            <person name="Shih D."/>
            <person name="Sparrow T."/>
            <person name="Spaulding J."/>
            <person name="Stalker J."/>
            <person name="Stange-Thomann N."/>
            <person name="Stavropoulos S."/>
            <person name="Stone C."/>
            <person name="Strader C."/>
            <person name="Tesfaye S."/>
            <person name="Thomson T."/>
            <person name="Thoulutsang Y."/>
            <person name="Thoulutsang D."/>
            <person name="Topham K."/>
            <person name="Topping I."/>
            <person name="Tsamla T."/>
            <person name="Vassiliev H."/>
            <person name="Vo A."/>
            <person name="Wangchuk T."/>
            <person name="Wangdi T."/>
            <person name="Weiand M."/>
            <person name="Wilkinson J."/>
            <person name="Wilson A."/>
            <person name="Yadav S."/>
            <person name="Young G."/>
            <person name="Yu Q."/>
            <person name="Zembek L."/>
            <person name="Zhong D."/>
            <person name="Zimmer A."/>
            <person name="Zwirko Z."/>
            <person name="Jaffe D.B."/>
            <person name="Alvarez P."/>
            <person name="Brockman W."/>
            <person name="Butler J."/>
            <person name="Chin C."/>
            <person name="Gnerre S."/>
            <person name="Grabherr M."/>
            <person name="Kleber M."/>
            <person name="Mauceli E."/>
            <person name="MacCallum I."/>
        </authorList>
    </citation>
    <scope>NUCLEOTIDE SEQUENCE [LARGE SCALE GENOMIC DNA]</scope>
    <source>
        <strain evidence="11">Rob3c / Tucson 14021-0248.25</strain>
    </source>
</reference>
<evidence type="ECO:0000256" key="1">
    <source>
        <dbReference type="ARBA" id="ARBA00004245"/>
    </source>
</evidence>
<evidence type="ECO:0000313" key="11">
    <source>
        <dbReference type="Proteomes" id="UP000001292"/>
    </source>
</evidence>
<evidence type="ECO:0000256" key="3">
    <source>
        <dbReference type="ARBA" id="ARBA00022840"/>
    </source>
</evidence>
<dbReference type="InterPro" id="IPR027417">
    <property type="entry name" value="P-loop_NTPase"/>
</dbReference>
<dbReference type="Pfam" id="PF00225">
    <property type="entry name" value="Kinesin"/>
    <property type="match status" value="1"/>
</dbReference>
<feature type="compositionally biased region" description="Basic and acidic residues" evidence="8">
    <location>
        <begin position="127"/>
        <end position="162"/>
    </location>
</feature>
<gene>
    <name evidence="10" type="primary">Dsec\GM11098</name>
    <name evidence="10" type="ORF">Dsec_GM11098</name>
</gene>
<dbReference type="InterPro" id="IPR001752">
    <property type="entry name" value="Kinesin_motor_dom"/>
</dbReference>
<feature type="domain" description="Kinesin motor" evidence="9">
    <location>
        <begin position="8"/>
        <end position="169"/>
    </location>
</feature>
<dbReference type="SUPFAM" id="SSF52540">
    <property type="entry name" value="P-loop containing nucleoside triphosphate hydrolases"/>
    <property type="match status" value="1"/>
</dbReference>
<keyword evidence="3 7" id="KW-0067">ATP-binding</keyword>
<accession>B4HX34</accession>
<feature type="binding site" evidence="7">
    <location>
        <begin position="83"/>
        <end position="90"/>
    </location>
    <ligand>
        <name>ATP</name>
        <dbReference type="ChEBI" id="CHEBI:30616"/>
    </ligand>
</feature>
<dbReference type="GO" id="GO:0008017">
    <property type="term" value="F:microtubule binding"/>
    <property type="evidence" value="ECO:0007669"/>
    <property type="project" value="InterPro"/>
</dbReference>
<dbReference type="GO" id="GO:0003777">
    <property type="term" value="F:microtubule motor activity"/>
    <property type="evidence" value="ECO:0007669"/>
    <property type="project" value="InterPro"/>
</dbReference>
<name>B4HX34_DROSE</name>
<dbReference type="GO" id="GO:0005874">
    <property type="term" value="C:microtubule"/>
    <property type="evidence" value="ECO:0007669"/>
    <property type="project" value="TreeGrafter"/>
</dbReference>
<evidence type="ECO:0000313" key="10">
    <source>
        <dbReference type="EMBL" id="EDW52579.1"/>
    </source>
</evidence>
<dbReference type="Gene3D" id="3.40.850.10">
    <property type="entry name" value="Kinesin motor domain"/>
    <property type="match status" value="1"/>
</dbReference>
<dbReference type="HOGENOM" id="CLU_1580183_0_0_1"/>
<evidence type="ECO:0000256" key="5">
    <source>
        <dbReference type="ARBA" id="ARBA00023175"/>
    </source>
</evidence>
<evidence type="ECO:0000259" key="9">
    <source>
        <dbReference type="PROSITE" id="PS50067"/>
    </source>
</evidence>
<dbReference type="PANTHER" id="PTHR47968">
    <property type="entry name" value="CENTROMERE PROTEIN E"/>
    <property type="match status" value="1"/>
</dbReference>
<dbReference type="PANTHER" id="PTHR47968:SF75">
    <property type="entry name" value="CENTROMERE-ASSOCIATED PROTEIN E"/>
    <property type="match status" value="1"/>
</dbReference>
<dbReference type="EMBL" id="CH480818">
    <property type="protein sequence ID" value="EDW52579.1"/>
    <property type="molecule type" value="Genomic_DNA"/>
</dbReference>
<proteinExistence type="inferred from homology"/>
<comment type="subcellular location">
    <subcellularLocation>
        <location evidence="1">Cytoplasm</location>
        <location evidence="1">Cytoskeleton</location>
    </subcellularLocation>
</comment>
<dbReference type="GO" id="GO:0000278">
    <property type="term" value="P:mitotic cell cycle"/>
    <property type="evidence" value="ECO:0007669"/>
    <property type="project" value="TreeGrafter"/>
</dbReference>
<evidence type="ECO:0000256" key="2">
    <source>
        <dbReference type="ARBA" id="ARBA00022741"/>
    </source>
</evidence>
<keyword evidence="5 7" id="KW-0505">Motor protein</keyword>
<dbReference type="AlphaFoldDB" id="B4HX34"/>
<dbReference type="InterPro" id="IPR027640">
    <property type="entry name" value="Kinesin-like_fam"/>
</dbReference>